<dbReference type="PANTHER" id="PTHR30486:SF6">
    <property type="entry name" value="TYPE IV PILUS RETRACTATION ATPASE PILT"/>
    <property type="match status" value="1"/>
</dbReference>
<dbReference type="InterPro" id="IPR050921">
    <property type="entry name" value="T4SS_GSP_E_ATPase"/>
</dbReference>
<evidence type="ECO:0000313" key="3">
    <source>
        <dbReference type="EMBL" id="PUW01523.1"/>
    </source>
</evidence>
<evidence type="ECO:0000313" key="4">
    <source>
        <dbReference type="Proteomes" id="UP000244856"/>
    </source>
</evidence>
<evidence type="ECO:0000256" key="1">
    <source>
        <dbReference type="ARBA" id="ARBA00006611"/>
    </source>
</evidence>
<proteinExistence type="inferred from homology"/>
<feature type="domain" description="Bacterial type II secretion system protein E" evidence="2">
    <location>
        <begin position="107"/>
        <end position="307"/>
    </location>
</feature>
<comment type="similarity">
    <text evidence="1">Belongs to the GSP E family.</text>
</comment>
<organism evidence="3 4">
    <name type="scientific">Cronobacter sakazakii</name>
    <name type="common">Enterobacter sakazakii</name>
    <dbReference type="NCBI Taxonomy" id="28141"/>
    <lineage>
        <taxon>Bacteria</taxon>
        <taxon>Pseudomonadati</taxon>
        <taxon>Pseudomonadota</taxon>
        <taxon>Gammaproteobacteria</taxon>
        <taxon>Enterobacterales</taxon>
        <taxon>Enterobacteriaceae</taxon>
        <taxon>Cronobacter</taxon>
    </lineage>
</organism>
<dbReference type="Gene3D" id="3.30.450.90">
    <property type="match status" value="1"/>
</dbReference>
<reference evidence="3 4" key="1">
    <citation type="submission" date="2017-04" db="EMBL/GenBank/DDBJ databases">
        <title>Cronobacter sakazakii, ST83 Lineage Isolates.</title>
        <authorList>
            <person name="Chase H."/>
            <person name="Tall B."/>
            <person name="Gopinath G."/>
            <person name="Lehner A."/>
        </authorList>
    </citation>
    <scope>NUCLEOTIDE SEQUENCE [LARGE SCALE GENOMIC DNA]</scope>
    <source>
        <strain evidence="3 4">MOD1_Comp15</strain>
    </source>
</reference>
<dbReference type="PANTHER" id="PTHR30486">
    <property type="entry name" value="TWITCHING MOTILITY PROTEIN PILT"/>
    <property type="match status" value="1"/>
</dbReference>
<accession>A0AA44Z6D8</accession>
<dbReference type="NCBIfam" id="TIGR02525">
    <property type="entry name" value="plasmid_TraJ"/>
    <property type="match status" value="1"/>
</dbReference>
<dbReference type="InterPro" id="IPR027417">
    <property type="entry name" value="P-loop_NTPase"/>
</dbReference>
<dbReference type="AlphaFoldDB" id="A0AA44Z6D8"/>
<dbReference type="RefSeq" id="WP_085107856.1">
    <property type="nucleotide sequence ID" value="NZ_NCTU01000023.1"/>
</dbReference>
<protein>
    <submittedName>
        <fullName evidence="3">Plasmid transfer ATPase TraJ</fullName>
    </submittedName>
</protein>
<dbReference type="GO" id="GO:0016887">
    <property type="term" value="F:ATP hydrolysis activity"/>
    <property type="evidence" value="ECO:0007669"/>
    <property type="project" value="InterPro"/>
</dbReference>
<dbReference type="Proteomes" id="UP000244856">
    <property type="component" value="Unassembled WGS sequence"/>
</dbReference>
<sequence>MSSEIDFKPFPFKDGLNADTLREFFVWAARNDVSDIHLQGDNHFVVGRYGRLLQASHFAVADDTLAKLMDELFSPELRPQVRSGISFDRAMQLDGDSSGRWGLRRGERVRFRVNLLQGTAGRQKTIGWTLRVIPSEIPPLENMGLEAALMENILPAKGLALWGGITGSGKSTALASTYRYCLDKYPDRKVTTKEDPIEFILGRPEDVLPPLQSQIGEDIPDFATGIRADLRRAPSVIGVGEMRDRETIDAGIRAGQLGHLCLSTTHIDSPGEAFPRLLNEFPHESRDAMAWALLGVLQYVVVQTLLRTTDGKRIAVREFIIIDDELRDGLSDLPWSQWGHHINGIIRLEKRRIVDQAWRLYCEQRIDAQELNMVMSPRQRRELMSEGYSDER</sequence>
<dbReference type="EMBL" id="NCTU01000023">
    <property type="protein sequence ID" value="PUW01523.1"/>
    <property type="molecule type" value="Genomic_DNA"/>
</dbReference>
<comment type="caution">
    <text evidence="3">The sequence shown here is derived from an EMBL/GenBank/DDBJ whole genome shotgun (WGS) entry which is preliminary data.</text>
</comment>
<dbReference type="SUPFAM" id="SSF52540">
    <property type="entry name" value="P-loop containing nucleoside triphosphate hydrolases"/>
    <property type="match status" value="1"/>
</dbReference>
<evidence type="ECO:0000259" key="2">
    <source>
        <dbReference type="Pfam" id="PF00437"/>
    </source>
</evidence>
<dbReference type="InterPro" id="IPR001482">
    <property type="entry name" value="T2SS/T4SS_dom"/>
</dbReference>
<dbReference type="Pfam" id="PF00437">
    <property type="entry name" value="T2SSE"/>
    <property type="match status" value="1"/>
</dbReference>
<dbReference type="InterPro" id="IPR013364">
    <property type="entry name" value="ATPase_plasmid-transfer_TraJ"/>
</dbReference>
<dbReference type="Gene3D" id="3.40.50.300">
    <property type="entry name" value="P-loop containing nucleotide triphosphate hydrolases"/>
    <property type="match status" value="1"/>
</dbReference>
<name>A0AA44Z6D8_CROSK</name>
<gene>
    <name evidence="3" type="primary">traJ</name>
    <name evidence="3" type="ORF">B7T07_20780</name>
</gene>